<evidence type="ECO:0000313" key="2">
    <source>
        <dbReference type="EMBL" id="REH46151.1"/>
    </source>
</evidence>
<evidence type="ECO:0000313" key="3">
    <source>
        <dbReference type="Proteomes" id="UP000256269"/>
    </source>
</evidence>
<organism evidence="2 3">
    <name type="scientific">Kutzneria buriramensis</name>
    <dbReference type="NCBI Taxonomy" id="1045776"/>
    <lineage>
        <taxon>Bacteria</taxon>
        <taxon>Bacillati</taxon>
        <taxon>Actinomycetota</taxon>
        <taxon>Actinomycetes</taxon>
        <taxon>Pseudonocardiales</taxon>
        <taxon>Pseudonocardiaceae</taxon>
        <taxon>Kutzneria</taxon>
    </lineage>
</organism>
<sequence length="125" mass="13490">MDSTLSSVIGLVVAVLLIAGLWQVFTKAGKPGWAAIIPVYNVYVLAKVAGRPGWWVVLYLIPLVNVIVHAIVAMDVARNFGKSKVFGLVGLWLFSVIGFLILGFGGAQYQGERGPVQTQRLAQTH</sequence>
<comment type="caution">
    <text evidence="2">The sequence shown here is derived from an EMBL/GenBank/DDBJ whole genome shotgun (WGS) entry which is preliminary data.</text>
</comment>
<evidence type="ECO:0008006" key="4">
    <source>
        <dbReference type="Google" id="ProtNLM"/>
    </source>
</evidence>
<gene>
    <name evidence="2" type="ORF">BCF44_107284</name>
</gene>
<keyword evidence="1" id="KW-0472">Membrane</keyword>
<keyword evidence="3" id="KW-1185">Reference proteome</keyword>
<reference evidence="2 3" key="1">
    <citation type="submission" date="2018-08" db="EMBL/GenBank/DDBJ databases">
        <title>Genomic Encyclopedia of Archaeal and Bacterial Type Strains, Phase II (KMG-II): from individual species to whole genera.</title>
        <authorList>
            <person name="Goeker M."/>
        </authorList>
    </citation>
    <scope>NUCLEOTIDE SEQUENCE [LARGE SCALE GENOMIC DNA]</scope>
    <source>
        <strain evidence="2 3">DSM 45791</strain>
    </source>
</reference>
<feature type="transmembrane region" description="Helical" evidence="1">
    <location>
        <begin position="56"/>
        <end position="73"/>
    </location>
</feature>
<dbReference type="AlphaFoldDB" id="A0A3E0HI85"/>
<accession>A0A3E0HI85</accession>
<evidence type="ECO:0000256" key="1">
    <source>
        <dbReference type="SAM" id="Phobius"/>
    </source>
</evidence>
<keyword evidence="1" id="KW-0812">Transmembrane</keyword>
<protein>
    <recommendedName>
        <fullName evidence="4">Signal peptidase I</fullName>
    </recommendedName>
</protein>
<dbReference type="Proteomes" id="UP000256269">
    <property type="component" value="Unassembled WGS sequence"/>
</dbReference>
<dbReference type="RefSeq" id="WP_116176282.1">
    <property type="nucleotide sequence ID" value="NZ_CP144375.1"/>
</dbReference>
<name>A0A3E0HI85_9PSEU</name>
<feature type="transmembrane region" description="Helical" evidence="1">
    <location>
        <begin position="6"/>
        <end position="25"/>
    </location>
</feature>
<dbReference type="EMBL" id="QUNO01000007">
    <property type="protein sequence ID" value="REH46151.1"/>
    <property type="molecule type" value="Genomic_DNA"/>
</dbReference>
<feature type="transmembrane region" description="Helical" evidence="1">
    <location>
        <begin position="85"/>
        <end position="107"/>
    </location>
</feature>
<dbReference type="OrthoDB" id="3637276at2"/>
<keyword evidence="1" id="KW-1133">Transmembrane helix</keyword>
<dbReference type="Pfam" id="PF18936">
    <property type="entry name" value="DUF5684"/>
    <property type="match status" value="1"/>
</dbReference>
<dbReference type="InterPro" id="IPR043739">
    <property type="entry name" value="DUF5684"/>
</dbReference>
<proteinExistence type="predicted"/>